<dbReference type="GO" id="GO:0004721">
    <property type="term" value="F:phosphoprotein phosphatase activity"/>
    <property type="evidence" value="ECO:0007669"/>
    <property type="project" value="TreeGrafter"/>
</dbReference>
<keyword evidence="4" id="KW-0597">Phosphoprotein</keyword>
<dbReference type="Gene3D" id="1.10.287.130">
    <property type="match status" value="1"/>
</dbReference>
<keyword evidence="9" id="KW-0812">Transmembrane</keyword>
<protein>
    <recommendedName>
        <fullName evidence="3">histidine kinase</fullName>
        <ecNumber evidence="3">2.7.13.3</ecNumber>
    </recommendedName>
</protein>
<evidence type="ECO:0000256" key="3">
    <source>
        <dbReference type="ARBA" id="ARBA00012438"/>
    </source>
</evidence>
<feature type="transmembrane region" description="Helical" evidence="9">
    <location>
        <begin position="189"/>
        <end position="211"/>
    </location>
</feature>
<evidence type="ECO:0000256" key="7">
    <source>
        <dbReference type="ARBA" id="ARBA00023012"/>
    </source>
</evidence>
<dbReference type="eggNOG" id="COG2205">
    <property type="taxonomic scope" value="Bacteria"/>
</dbReference>
<dbReference type="InterPro" id="IPR004358">
    <property type="entry name" value="Sig_transdc_His_kin-like_C"/>
</dbReference>
<dbReference type="InterPro" id="IPR003594">
    <property type="entry name" value="HATPase_dom"/>
</dbReference>
<keyword evidence="7" id="KW-0902">Two-component regulatory system</keyword>
<dbReference type="GO" id="GO:0005886">
    <property type="term" value="C:plasma membrane"/>
    <property type="evidence" value="ECO:0007669"/>
    <property type="project" value="TreeGrafter"/>
</dbReference>
<dbReference type="InterPro" id="IPR005467">
    <property type="entry name" value="His_kinase_dom"/>
</dbReference>
<feature type="domain" description="Histidine kinase" evidence="10">
    <location>
        <begin position="232"/>
        <end position="443"/>
    </location>
</feature>
<dbReference type="Pfam" id="PF02518">
    <property type="entry name" value="HATPase_c"/>
    <property type="match status" value="1"/>
</dbReference>
<accession>E0S2H3</accession>
<keyword evidence="5 11" id="KW-0808">Transferase</keyword>
<dbReference type="PANTHER" id="PTHR45453">
    <property type="entry name" value="PHOSPHATE REGULON SENSOR PROTEIN PHOR"/>
    <property type="match status" value="1"/>
</dbReference>
<dbReference type="InterPro" id="IPR003661">
    <property type="entry name" value="HisK_dim/P_dom"/>
</dbReference>
<evidence type="ECO:0000256" key="4">
    <source>
        <dbReference type="ARBA" id="ARBA00022553"/>
    </source>
</evidence>
<dbReference type="InterPro" id="IPR036097">
    <property type="entry name" value="HisK_dim/P_sf"/>
</dbReference>
<comment type="subcellular location">
    <subcellularLocation>
        <location evidence="2">Membrane</location>
    </subcellularLocation>
</comment>
<dbReference type="STRING" id="515622.bpr_I0044"/>
<keyword evidence="9" id="KW-1133">Transmembrane helix</keyword>
<feature type="region of interest" description="Disordered" evidence="8">
    <location>
        <begin position="66"/>
        <end position="89"/>
    </location>
</feature>
<evidence type="ECO:0000256" key="6">
    <source>
        <dbReference type="ARBA" id="ARBA00022777"/>
    </source>
</evidence>
<dbReference type="GO" id="GO:0016036">
    <property type="term" value="P:cellular response to phosphate starvation"/>
    <property type="evidence" value="ECO:0007669"/>
    <property type="project" value="TreeGrafter"/>
</dbReference>
<dbReference type="SUPFAM" id="SSF55874">
    <property type="entry name" value="ATPase domain of HSP90 chaperone/DNA topoisomerase II/histidine kinase"/>
    <property type="match status" value="1"/>
</dbReference>
<evidence type="ECO:0000256" key="5">
    <source>
        <dbReference type="ARBA" id="ARBA00022679"/>
    </source>
</evidence>
<evidence type="ECO:0000259" key="10">
    <source>
        <dbReference type="PROSITE" id="PS50109"/>
    </source>
</evidence>
<name>E0S2H3_BUTPB</name>
<sequence>MVKKLRKKFVITAMLSLLLILVVMIGVINAVNLYSVYQDADNLLSILTTNDGRFPGMNNEAFKKHFEQDNSSSSSSSLETPVPPNERFAPDAPFSFARLNITRSAEMPYQSRYFVVKYDSSGNVTETDLLHIAAITEDDAKEIAASINSSGKSKGMYHSYRYKKKENDDGSSLIVFIDLSASLFNSFKLLIQSLIIGALALVAMFILVFIFSSQAVAPVVESLDKQKRFITDAGHELKTPLAIISANVDVLELEAGKSEWTSSIRNQTKRMNSLVKNMLTLSRMDEERINVVFSDFDLSQTIREAATSFQTVAESKGKKYQIDIADGIHITGDKNAINQLASLLLDNAIKYSSESGSIHVILSKNKNIVFEVANTCDNIPSGNLDRLFDRFYRADSSRSRESGGYGIGLSVARAISVSHGGNIEAVRDGDKIIRFIVTLPGQLPKNKK</sequence>
<dbReference type="HOGENOM" id="CLU_000445_89_6_9"/>
<dbReference type="PANTHER" id="PTHR45453:SF1">
    <property type="entry name" value="PHOSPHATE REGULON SENSOR PROTEIN PHOR"/>
    <property type="match status" value="1"/>
</dbReference>
<dbReference type="PRINTS" id="PR00344">
    <property type="entry name" value="BCTRLSENSOR"/>
</dbReference>
<dbReference type="PROSITE" id="PS50109">
    <property type="entry name" value="HIS_KIN"/>
    <property type="match status" value="1"/>
</dbReference>
<evidence type="ECO:0000256" key="9">
    <source>
        <dbReference type="SAM" id="Phobius"/>
    </source>
</evidence>
<dbReference type="EC" id="2.7.13.3" evidence="3"/>
<dbReference type="AlphaFoldDB" id="E0S2H3"/>
<dbReference type="Pfam" id="PF00512">
    <property type="entry name" value="HisKA"/>
    <property type="match status" value="1"/>
</dbReference>
<evidence type="ECO:0000313" key="12">
    <source>
        <dbReference type="Proteomes" id="UP000001299"/>
    </source>
</evidence>
<dbReference type="Proteomes" id="UP000001299">
    <property type="component" value="Chromosome 1"/>
</dbReference>
<keyword evidence="6 11" id="KW-0418">Kinase</keyword>
<evidence type="ECO:0000313" key="11">
    <source>
        <dbReference type="EMBL" id="ADL32796.1"/>
    </source>
</evidence>
<dbReference type="SUPFAM" id="SSF47384">
    <property type="entry name" value="Homodimeric domain of signal transducing histidine kinase"/>
    <property type="match status" value="1"/>
</dbReference>
<dbReference type="RefSeq" id="WP_013279455.1">
    <property type="nucleotide sequence ID" value="NC_014387.1"/>
</dbReference>
<keyword evidence="12" id="KW-1185">Reference proteome</keyword>
<gene>
    <name evidence="11" type="ordered locus">bpr_I0044</name>
</gene>
<organism evidence="11 12">
    <name type="scientific">Butyrivibrio proteoclasticus (strain ATCC 51982 / DSM 14932 / B316)</name>
    <name type="common">Clostridium proteoclasticum</name>
    <dbReference type="NCBI Taxonomy" id="515622"/>
    <lineage>
        <taxon>Bacteria</taxon>
        <taxon>Bacillati</taxon>
        <taxon>Bacillota</taxon>
        <taxon>Clostridia</taxon>
        <taxon>Lachnospirales</taxon>
        <taxon>Lachnospiraceae</taxon>
        <taxon>Butyrivibrio</taxon>
    </lineage>
</organism>
<dbReference type="EMBL" id="CP001810">
    <property type="protein sequence ID" value="ADL32796.1"/>
    <property type="molecule type" value="Genomic_DNA"/>
</dbReference>
<evidence type="ECO:0000256" key="1">
    <source>
        <dbReference type="ARBA" id="ARBA00000085"/>
    </source>
</evidence>
<dbReference type="Gene3D" id="3.30.565.10">
    <property type="entry name" value="Histidine kinase-like ATPase, C-terminal domain"/>
    <property type="match status" value="1"/>
</dbReference>
<evidence type="ECO:0000256" key="8">
    <source>
        <dbReference type="SAM" id="MobiDB-lite"/>
    </source>
</evidence>
<dbReference type="InterPro" id="IPR036890">
    <property type="entry name" value="HATPase_C_sf"/>
</dbReference>
<dbReference type="GO" id="GO:0000155">
    <property type="term" value="F:phosphorelay sensor kinase activity"/>
    <property type="evidence" value="ECO:0007669"/>
    <property type="project" value="InterPro"/>
</dbReference>
<dbReference type="SMART" id="SM00388">
    <property type="entry name" value="HisKA"/>
    <property type="match status" value="1"/>
</dbReference>
<dbReference type="InterPro" id="IPR050351">
    <property type="entry name" value="BphY/WalK/GraS-like"/>
</dbReference>
<keyword evidence="9" id="KW-0472">Membrane</keyword>
<dbReference type="SMART" id="SM00387">
    <property type="entry name" value="HATPase_c"/>
    <property type="match status" value="1"/>
</dbReference>
<reference evidence="11 12" key="1">
    <citation type="journal article" date="2010" name="PLoS ONE">
        <title>The glycobiome of the rumen bacterium Butyrivibrio proteoclasticus B316(T) highlights adaptation to a polysaccharide-rich environment.</title>
        <authorList>
            <person name="Kelly W.J."/>
            <person name="Leahy S.C."/>
            <person name="Altermann E."/>
            <person name="Yeoman C.J."/>
            <person name="Dunne J.C."/>
            <person name="Kong Z."/>
            <person name="Pacheco D.M."/>
            <person name="Li D."/>
            <person name="Noel S.J."/>
            <person name="Moon C.D."/>
            <person name="Cookson A.L."/>
            <person name="Attwood G.T."/>
        </authorList>
    </citation>
    <scope>NUCLEOTIDE SEQUENCE [LARGE SCALE GENOMIC DNA]</scope>
    <source>
        <strain evidence="12">ATCC 51982 / DSM 14932 / B316</strain>
    </source>
</reference>
<dbReference type="KEGG" id="bpb:bpr_I0044"/>
<dbReference type="CDD" id="cd00082">
    <property type="entry name" value="HisKA"/>
    <property type="match status" value="1"/>
</dbReference>
<proteinExistence type="predicted"/>
<comment type="catalytic activity">
    <reaction evidence="1">
        <text>ATP + protein L-histidine = ADP + protein N-phospho-L-histidine.</text>
        <dbReference type="EC" id="2.7.13.3"/>
    </reaction>
</comment>
<evidence type="ECO:0000256" key="2">
    <source>
        <dbReference type="ARBA" id="ARBA00004370"/>
    </source>
</evidence>